<dbReference type="OrthoDB" id="1699331at2759"/>
<gene>
    <name evidence="1" type="ORF">CXB51_007916</name>
</gene>
<evidence type="ECO:0000313" key="2">
    <source>
        <dbReference type="Proteomes" id="UP000701853"/>
    </source>
</evidence>
<name>A0A8J5Z8D0_9ROSI</name>
<dbReference type="Proteomes" id="UP000701853">
    <property type="component" value="Chromosome 4"/>
</dbReference>
<sequence length="181" mass="20791">MGALVNMTPQRARELISTMAANSQQFRLATEPTRLVHGLNSLSLEDKIDKLTNVVQILLIDKTGPARTVQRRYDPYSNSYNVGWKDHPNLCYGSNSQFNQPYQQRLPPNQQLLPPKSSLEAIVERLVNSTEKFQLKTEMHLQELDKQVSKLALTISRLESQDLSNAKRSEKRRRSLTPFER</sequence>
<keyword evidence="2" id="KW-1185">Reference proteome</keyword>
<protein>
    <submittedName>
        <fullName evidence="1">Uncharacterized protein</fullName>
    </submittedName>
</protein>
<evidence type="ECO:0000313" key="1">
    <source>
        <dbReference type="EMBL" id="KAG8496740.1"/>
    </source>
</evidence>
<organism evidence="1 2">
    <name type="scientific">Gossypium anomalum</name>
    <dbReference type="NCBI Taxonomy" id="47600"/>
    <lineage>
        <taxon>Eukaryota</taxon>
        <taxon>Viridiplantae</taxon>
        <taxon>Streptophyta</taxon>
        <taxon>Embryophyta</taxon>
        <taxon>Tracheophyta</taxon>
        <taxon>Spermatophyta</taxon>
        <taxon>Magnoliopsida</taxon>
        <taxon>eudicotyledons</taxon>
        <taxon>Gunneridae</taxon>
        <taxon>Pentapetalae</taxon>
        <taxon>rosids</taxon>
        <taxon>malvids</taxon>
        <taxon>Malvales</taxon>
        <taxon>Malvaceae</taxon>
        <taxon>Malvoideae</taxon>
        <taxon>Gossypium</taxon>
    </lineage>
</organism>
<proteinExistence type="predicted"/>
<reference evidence="1 2" key="1">
    <citation type="journal article" date="2021" name="bioRxiv">
        <title>The Gossypium anomalum genome as a resource for cotton improvement and evolutionary analysis of hybrid incompatibility.</title>
        <authorList>
            <person name="Grover C.E."/>
            <person name="Yuan D."/>
            <person name="Arick M.A."/>
            <person name="Miller E.R."/>
            <person name="Hu G."/>
            <person name="Peterson D.G."/>
            <person name="Wendel J.F."/>
            <person name="Udall J.A."/>
        </authorList>
    </citation>
    <scope>NUCLEOTIDE SEQUENCE [LARGE SCALE GENOMIC DNA]</scope>
    <source>
        <strain evidence="1">JFW-Udall</strain>
        <tissue evidence="1">Leaf</tissue>
    </source>
</reference>
<accession>A0A8J5Z8D0</accession>
<comment type="caution">
    <text evidence="1">The sequence shown here is derived from an EMBL/GenBank/DDBJ whole genome shotgun (WGS) entry which is preliminary data.</text>
</comment>
<dbReference type="AlphaFoldDB" id="A0A8J5Z8D0"/>
<dbReference type="EMBL" id="JAHUZN010000004">
    <property type="protein sequence ID" value="KAG8496740.1"/>
    <property type="molecule type" value="Genomic_DNA"/>
</dbReference>